<dbReference type="CDD" id="cd08267">
    <property type="entry name" value="MDR1"/>
    <property type="match status" value="1"/>
</dbReference>
<dbReference type="Gene3D" id="3.90.180.10">
    <property type="entry name" value="Medium-chain alcohol dehydrogenases, catalytic domain"/>
    <property type="match status" value="1"/>
</dbReference>
<dbReference type="KEGG" id="ess:ATZ33_00765"/>
<dbReference type="InterPro" id="IPR013154">
    <property type="entry name" value="ADH-like_N"/>
</dbReference>
<dbReference type="SUPFAM" id="SSF50129">
    <property type="entry name" value="GroES-like"/>
    <property type="match status" value="1"/>
</dbReference>
<dbReference type="Proteomes" id="UP000065511">
    <property type="component" value="Chromosome"/>
</dbReference>
<dbReference type="RefSeq" id="WP_071876727.1">
    <property type="nucleotide sequence ID" value="NZ_JXLC01000004.1"/>
</dbReference>
<reference evidence="3 5" key="1">
    <citation type="submission" date="2014-12" db="EMBL/GenBank/DDBJ databases">
        <title>Draft genome sequences of 29 type strains of Enterococci.</title>
        <authorList>
            <person name="Zhong Z."/>
            <person name="Sun Z."/>
            <person name="Liu W."/>
            <person name="Zhang W."/>
            <person name="Zhang H."/>
        </authorList>
    </citation>
    <scope>NUCLEOTIDE SEQUENCE [LARGE SCALE GENOMIC DNA]</scope>
    <source>
        <strain evidence="3 5">DSM 22801</strain>
    </source>
</reference>
<dbReference type="EMBL" id="JXLC01000004">
    <property type="protein sequence ID" value="OJG92729.1"/>
    <property type="molecule type" value="Genomic_DNA"/>
</dbReference>
<dbReference type="PANTHER" id="PTHR44013:SF1">
    <property type="entry name" value="ZINC-TYPE ALCOHOL DEHYDROGENASE-LIKE PROTEIN C16A3.02C"/>
    <property type="match status" value="1"/>
</dbReference>
<keyword evidence="4" id="KW-1185">Reference proteome</keyword>
<proteinExistence type="predicted"/>
<dbReference type="InterPro" id="IPR036291">
    <property type="entry name" value="NAD(P)-bd_dom_sf"/>
</dbReference>
<dbReference type="Pfam" id="PF13602">
    <property type="entry name" value="ADH_zinc_N_2"/>
    <property type="match status" value="1"/>
</dbReference>
<evidence type="ECO:0000259" key="1">
    <source>
        <dbReference type="SMART" id="SM00829"/>
    </source>
</evidence>
<accession>A0A0S3K6Q6</accession>
<gene>
    <name evidence="2" type="ORF">ATZ33_00765</name>
    <name evidence="3" type="ORF">RV15_GL002674</name>
</gene>
<dbReference type="InterPro" id="IPR052733">
    <property type="entry name" value="Chloroplast_QOR"/>
</dbReference>
<dbReference type="Gene3D" id="3.40.50.720">
    <property type="entry name" value="NAD(P)-binding Rossmann-like Domain"/>
    <property type="match status" value="1"/>
</dbReference>
<dbReference type="GO" id="GO:0016491">
    <property type="term" value="F:oxidoreductase activity"/>
    <property type="evidence" value="ECO:0007669"/>
    <property type="project" value="InterPro"/>
</dbReference>
<protein>
    <submittedName>
        <fullName evidence="2">NADPH:quinone reductase</fullName>
    </submittedName>
</protein>
<sequence>MKAIVCEGYGSSELLKIKEVPTPTVKPNELLIKIGASTVASGDCVVKNAANPFVKIVFGLKRPRNPILGTDLAGVVEQVGKNVKNYKIGDRVIASTGMKFGCHAEYISLNEKKAITLIPENLSYEEAVTLAFGGTAALHFLKKVKIDKHTKILIYGASGAVGSSSIQIAKYFGAEVTGVCSAKNSEMVKSLGADHVLAYTSDAWKVDLEKYDYIFDAVGKTTKADWQNALKDDGNFATIAKGLVRASNADLFRLVELAENGQLKPVIDRVYPMSQIGQAYEYVESGRKKGNVVIEIS</sequence>
<evidence type="ECO:0000313" key="5">
    <source>
        <dbReference type="Proteomes" id="UP000183039"/>
    </source>
</evidence>
<evidence type="ECO:0000313" key="3">
    <source>
        <dbReference type="EMBL" id="OJG92729.1"/>
    </source>
</evidence>
<feature type="domain" description="Enoyl reductase (ER)" evidence="1">
    <location>
        <begin position="10"/>
        <end position="294"/>
    </location>
</feature>
<dbReference type="SMART" id="SM00829">
    <property type="entry name" value="PKS_ER"/>
    <property type="match status" value="1"/>
</dbReference>
<evidence type="ECO:0000313" key="4">
    <source>
        <dbReference type="Proteomes" id="UP000065511"/>
    </source>
</evidence>
<organism evidence="3 5">
    <name type="scientific">Enterococcus silesiacus</name>
    <dbReference type="NCBI Taxonomy" id="332949"/>
    <lineage>
        <taxon>Bacteria</taxon>
        <taxon>Bacillati</taxon>
        <taxon>Bacillota</taxon>
        <taxon>Bacilli</taxon>
        <taxon>Lactobacillales</taxon>
        <taxon>Enterococcaceae</taxon>
        <taxon>Enterococcus</taxon>
    </lineage>
</organism>
<dbReference type="EMBL" id="CP013614">
    <property type="protein sequence ID" value="ALR99963.1"/>
    <property type="molecule type" value="Genomic_DNA"/>
</dbReference>
<dbReference type="InterPro" id="IPR013149">
    <property type="entry name" value="ADH-like_C"/>
</dbReference>
<evidence type="ECO:0000313" key="2">
    <source>
        <dbReference type="EMBL" id="ALR99963.1"/>
    </source>
</evidence>
<dbReference type="Pfam" id="PF00107">
    <property type="entry name" value="ADH_zinc_N"/>
    <property type="match status" value="1"/>
</dbReference>
<name>A0A0S3K6Q6_9ENTE</name>
<dbReference type="Pfam" id="PF08240">
    <property type="entry name" value="ADH_N"/>
    <property type="match status" value="1"/>
</dbReference>
<dbReference type="InterPro" id="IPR011032">
    <property type="entry name" value="GroES-like_sf"/>
</dbReference>
<dbReference type="AlphaFoldDB" id="A0A0S3K6Q6"/>
<dbReference type="OrthoDB" id="9792162at2"/>
<dbReference type="Proteomes" id="UP000183039">
    <property type="component" value="Unassembled WGS sequence"/>
</dbReference>
<dbReference type="SUPFAM" id="SSF51735">
    <property type="entry name" value="NAD(P)-binding Rossmann-fold domains"/>
    <property type="match status" value="1"/>
</dbReference>
<dbReference type="InterPro" id="IPR020843">
    <property type="entry name" value="ER"/>
</dbReference>
<reference evidence="2 4" key="2">
    <citation type="submission" date="2015-12" db="EMBL/GenBank/DDBJ databases">
        <authorList>
            <person name="Lauer A."/>
            <person name="Humrighouse B."/>
            <person name="Loparev V."/>
            <person name="Shewmaker P.L."/>
            <person name="Whitney A.M."/>
            <person name="McLaughlin R.W."/>
        </authorList>
    </citation>
    <scope>NUCLEOTIDE SEQUENCE [LARGE SCALE GENOMIC DNA]</scope>
    <source>
        <strain evidence="2 4">LMG 23085</strain>
    </source>
</reference>
<dbReference type="PANTHER" id="PTHR44013">
    <property type="entry name" value="ZINC-TYPE ALCOHOL DEHYDROGENASE-LIKE PROTEIN C16A3.02C"/>
    <property type="match status" value="1"/>
</dbReference>